<proteinExistence type="predicted"/>
<feature type="compositionally biased region" description="Acidic residues" evidence="1">
    <location>
        <begin position="167"/>
        <end position="177"/>
    </location>
</feature>
<evidence type="ECO:0000256" key="1">
    <source>
        <dbReference type="SAM" id="MobiDB-lite"/>
    </source>
</evidence>
<feature type="transmembrane region" description="Helical" evidence="2">
    <location>
        <begin position="20"/>
        <end position="43"/>
    </location>
</feature>
<reference evidence="3 4" key="1">
    <citation type="submission" date="2024-01" db="EMBL/GenBank/DDBJ databases">
        <title>The genome of the rayed Mediterranean limpet Patella caerulea (Linnaeus, 1758).</title>
        <authorList>
            <person name="Anh-Thu Weber A."/>
            <person name="Halstead-Nussloch G."/>
        </authorList>
    </citation>
    <scope>NUCLEOTIDE SEQUENCE [LARGE SCALE GENOMIC DNA]</scope>
    <source>
        <strain evidence="3">AATW-2023a</strain>
        <tissue evidence="3">Whole specimen</tissue>
    </source>
</reference>
<gene>
    <name evidence="3" type="ORF">SNE40_018964</name>
</gene>
<evidence type="ECO:0000313" key="3">
    <source>
        <dbReference type="EMBL" id="KAK6170609.1"/>
    </source>
</evidence>
<feature type="compositionally biased region" description="Low complexity" evidence="1">
    <location>
        <begin position="154"/>
        <end position="165"/>
    </location>
</feature>
<dbReference type="Proteomes" id="UP001347796">
    <property type="component" value="Unassembled WGS sequence"/>
</dbReference>
<sequence length="328" mass="36399">MPAPEQPGTRLLTKEFKGNIGPCMISFSIPLLIPGLTITLVAFSDETGFSKYGELHILGMVVLVIALLLFFLGCVFRCFFQIIRIVPLDNETLTSVTTHDKLDKLKWNGKDNPSVQSQTKIADNNQTIYASTSTSSRDQNQNRKKPVTEQDNLSYSSSGTGSYTSESDTDNPNEEYTETQKNKHNLETLIREKNKNTHSLSKDSGGERVHLDPSIDTQDDSDVNTDLYPLKRLPKIDLKHTKFSYSSQDKPDEEMSILDETNGASPDEHTSAKRHLGDLPDLNGGTGRRMLSDGSYDTTSVTSTDSISGHIIRTDRGIYHAGTDSENF</sequence>
<feature type="region of interest" description="Disordered" evidence="1">
    <location>
        <begin position="244"/>
        <end position="284"/>
    </location>
</feature>
<organism evidence="3 4">
    <name type="scientific">Patella caerulea</name>
    <name type="common">Rayed Mediterranean limpet</name>
    <dbReference type="NCBI Taxonomy" id="87958"/>
    <lineage>
        <taxon>Eukaryota</taxon>
        <taxon>Metazoa</taxon>
        <taxon>Spiralia</taxon>
        <taxon>Lophotrochozoa</taxon>
        <taxon>Mollusca</taxon>
        <taxon>Gastropoda</taxon>
        <taxon>Patellogastropoda</taxon>
        <taxon>Patelloidea</taxon>
        <taxon>Patellidae</taxon>
        <taxon>Patella</taxon>
    </lineage>
</organism>
<dbReference type="EMBL" id="JAZGQO010000014">
    <property type="protein sequence ID" value="KAK6170609.1"/>
    <property type="molecule type" value="Genomic_DNA"/>
</dbReference>
<feature type="compositionally biased region" description="Polar residues" evidence="1">
    <location>
        <begin position="111"/>
        <end position="139"/>
    </location>
</feature>
<dbReference type="AlphaFoldDB" id="A0AAN8P8U0"/>
<keyword evidence="2" id="KW-0812">Transmembrane</keyword>
<feature type="compositionally biased region" description="Basic and acidic residues" evidence="1">
    <location>
        <begin position="266"/>
        <end position="278"/>
    </location>
</feature>
<protein>
    <submittedName>
        <fullName evidence="3">Uncharacterized protein</fullName>
    </submittedName>
</protein>
<feature type="transmembrane region" description="Helical" evidence="2">
    <location>
        <begin position="55"/>
        <end position="80"/>
    </location>
</feature>
<evidence type="ECO:0000256" key="2">
    <source>
        <dbReference type="SAM" id="Phobius"/>
    </source>
</evidence>
<keyword evidence="4" id="KW-1185">Reference proteome</keyword>
<keyword evidence="2" id="KW-1133">Transmembrane helix</keyword>
<accession>A0AAN8P8U0</accession>
<feature type="compositionally biased region" description="Basic and acidic residues" evidence="1">
    <location>
        <begin position="178"/>
        <end position="213"/>
    </location>
</feature>
<name>A0AAN8P8U0_PATCE</name>
<keyword evidence="2" id="KW-0472">Membrane</keyword>
<comment type="caution">
    <text evidence="3">The sequence shown here is derived from an EMBL/GenBank/DDBJ whole genome shotgun (WGS) entry which is preliminary data.</text>
</comment>
<feature type="region of interest" description="Disordered" evidence="1">
    <location>
        <begin position="108"/>
        <end position="224"/>
    </location>
</feature>
<evidence type="ECO:0000313" key="4">
    <source>
        <dbReference type="Proteomes" id="UP001347796"/>
    </source>
</evidence>